<protein>
    <submittedName>
        <fullName evidence="2">Uncharacterized protein</fullName>
    </submittedName>
</protein>
<feature type="transmembrane region" description="Helical" evidence="1">
    <location>
        <begin position="335"/>
        <end position="361"/>
    </location>
</feature>
<keyword evidence="1" id="KW-0472">Membrane</keyword>
<reference evidence="2" key="1">
    <citation type="submission" date="2023-03" db="EMBL/GenBank/DDBJ databases">
        <title>Massive genome expansion in bonnet fungi (Mycena s.s.) driven by repeated elements and novel gene families across ecological guilds.</title>
        <authorList>
            <consortium name="Lawrence Berkeley National Laboratory"/>
            <person name="Harder C.B."/>
            <person name="Miyauchi S."/>
            <person name="Viragh M."/>
            <person name="Kuo A."/>
            <person name="Thoen E."/>
            <person name="Andreopoulos B."/>
            <person name="Lu D."/>
            <person name="Skrede I."/>
            <person name="Drula E."/>
            <person name="Henrissat B."/>
            <person name="Morin E."/>
            <person name="Kohler A."/>
            <person name="Barry K."/>
            <person name="LaButti K."/>
            <person name="Morin E."/>
            <person name="Salamov A."/>
            <person name="Lipzen A."/>
            <person name="Mereny Z."/>
            <person name="Hegedus B."/>
            <person name="Baldrian P."/>
            <person name="Stursova M."/>
            <person name="Weitz H."/>
            <person name="Taylor A."/>
            <person name="Grigoriev I.V."/>
            <person name="Nagy L.G."/>
            <person name="Martin F."/>
            <person name="Kauserud H."/>
        </authorList>
    </citation>
    <scope>NUCLEOTIDE SEQUENCE</scope>
    <source>
        <strain evidence="2">CBHHK002</strain>
    </source>
</reference>
<comment type="caution">
    <text evidence="2">The sequence shown here is derived from an EMBL/GenBank/DDBJ whole genome shotgun (WGS) entry which is preliminary data.</text>
</comment>
<organism evidence="2 3">
    <name type="scientific">Mycena albidolilacea</name>
    <dbReference type="NCBI Taxonomy" id="1033008"/>
    <lineage>
        <taxon>Eukaryota</taxon>
        <taxon>Fungi</taxon>
        <taxon>Dikarya</taxon>
        <taxon>Basidiomycota</taxon>
        <taxon>Agaricomycotina</taxon>
        <taxon>Agaricomycetes</taxon>
        <taxon>Agaricomycetidae</taxon>
        <taxon>Agaricales</taxon>
        <taxon>Marasmiineae</taxon>
        <taxon>Mycenaceae</taxon>
        <taxon>Mycena</taxon>
    </lineage>
</organism>
<feature type="transmembrane region" description="Helical" evidence="1">
    <location>
        <begin position="247"/>
        <end position="272"/>
    </location>
</feature>
<dbReference type="AlphaFoldDB" id="A0AAD7EI69"/>
<gene>
    <name evidence="2" type="ORF">DFH08DRAFT_941190</name>
</gene>
<keyword evidence="1" id="KW-0812">Transmembrane</keyword>
<keyword evidence="1" id="KW-1133">Transmembrane helix</keyword>
<feature type="transmembrane region" description="Helical" evidence="1">
    <location>
        <begin position="163"/>
        <end position="181"/>
    </location>
</feature>
<evidence type="ECO:0000313" key="3">
    <source>
        <dbReference type="Proteomes" id="UP001218218"/>
    </source>
</evidence>
<proteinExistence type="predicted"/>
<feature type="transmembrane region" description="Helical" evidence="1">
    <location>
        <begin position="46"/>
        <end position="66"/>
    </location>
</feature>
<accession>A0AAD7EI69</accession>
<evidence type="ECO:0000256" key="1">
    <source>
        <dbReference type="SAM" id="Phobius"/>
    </source>
</evidence>
<dbReference type="Proteomes" id="UP001218218">
    <property type="component" value="Unassembled WGS sequence"/>
</dbReference>
<keyword evidence="3" id="KW-1185">Reference proteome</keyword>
<evidence type="ECO:0000313" key="2">
    <source>
        <dbReference type="EMBL" id="KAJ7325927.1"/>
    </source>
</evidence>
<name>A0AAD7EI69_9AGAR</name>
<feature type="transmembrane region" description="Helical" evidence="1">
    <location>
        <begin position="138"/>
        <end position="157"/>
    </location>
</feature>
<feature type="transmembrane region" description="Helical" evidence="1">
    <location>
        <begin position="202"/>
        <end position="227"/>
    </location>
</feature>
<sequence>MLGHIVKRGMAHLQGVSPEYMAKLQADAELYDNAGPEMEVNPSESLPVLITGIIVFLILVSIRYTLGDVVASLAMIESPSTTAIVEKKEPAYADEELLIPAEMGTDIEITFINHKPITASLRSTMAHLRRVGGCLSRWRGACVSILYHVLHTAFVLVLGGNPLVSLLASILLSPVHMLWTHSMILPPSTARLKPFKQCIAPLVLPTVVVALAQQATFLLPVFVGYLLLDLPNLPDHALSAAQRDDPLALALLALRILAVPASAALLAFFVLLPASATLTRIEASLLPADVHPIVPFDSSFAFSISEPELRLSRRALFVAAWRSFDRSARLRVLKVYAKMVFVQTTVAFLGVAVMAAEIYVIGGERLAIFYTSTRAQLELMALERNGGL</sequence>
<dbReference type="EMBL" id="JARIHO010000043">
    <property type="protein sequence ID" value="KAJ7325927.1"/>
    <property type="molecule type" value="Genomic_DNA"/>
</dbReference>